<dbReference type="Gene3D" id="3.40.50.2300">
    <property type="match status" value="1"/>
</dbReference>
<dbReference type="STRING" id="1423777.FD46_GL001976"/>
<evidence type="ECO:0000256" key="6">
    <source>
        <dbReference type="ARBA" id="ARBA00023163"/>
    </source>
</evidence>
<dbReference type="PANTHER" id="PTHR48111">
    <property type="entry name" value="REGULATOR OF RPOS"/>
    <property type="match status" value="1"/>
</dbReference>
<evidence type="ECO:0000256" key="5">
    <source>
        <dbReference type="ARBA" id="ARBA00023159"/>
    </source>
</evidence>
<dbReference type="GO" id="GO:0005829">
    <property type="term" value="C:cytosol"/>
    <property type="evidence" value="ECO:0007669"/>
    <property type="project" value="TreeGrafter"/>
</dbReference>
<dbReference type="InterPro" id="IPR016032">
    <property type="entry name" value="Sig_transdc_resp-reg_C-effctor"/>
</dbReference>
<keyword evidence="12" id="KW-1185">Reference proteome</keyword>
<gene>
    <name evidence="11" type="ORF">FD46_GL001976</name>
</gene>
<dbReference type="Pfam" id="PF00486">
    <property type="entry name" value="Trans_reg_C"/>
    <property type="match status" value="1"/>
</dbReference>
<comment type="caution">
    <text evidence="11">The sequence shown here is derived from an EMBL/GenBank/DDBJ whole genome shotgun (WGS) entry which is preliminary data.</text>
</comment>
<dbReference type="PANTHER" id="PTHR48111:SF73">
    <property type="entry name" value="ALKALINE PHOSPHATASE SYNTHESIS TRANSCRIPTIONAL REGULATORY PROTEIN PHOP"/>
    <property type="match status" value="1"/>
</dbReference>
<keyword evidence="3" id="KW-0805">Transcription regulation</keyword>
<proteinExistence type="predicted"/>
<dbReference type="SUPFAM" id="SSF52172">
    <property type="entry name" value="CheY-like"/>
    <property type="match status" value="1"/>
</dbReference>
<dbReference type="GO" id="GO:0000156">
    <property type="term" value="F:phosphorelay response regulator activity"/>
    <property type="evidence" value="ECO:0007669"/>
    <property type="project" value="TreeGrafter"/>
</dbReference>
<feature type="domain" description="Response regulatory" evidence="9">
    <location>
        <begin position="3"/>
        <end position="117"/>
    </location>
</feature>
<dbReference type="PROSITE" id="PS50110">
    <property type="entry name" value="RESPONSE_REGULATORY"/>
    <property type="match status" value="1"/>
</dbReference>
<dbReference type="RefSeq" id="WP_057896780.1">
    <property type="nucleotide sequence ID" value="NZ_AZEH01000039.1"/>
</dbReference>
<dbReference type="Gene3D" id="6.10.250.690">
    <property type="match status" value="1"/>
</dbReference>
<dbReference type="SUPFAM" id="SSF46894">
    <property type="entry name" value="C-terminal effector domain of the bipartite response regulators"/>
    <property type="match status" value="1"/>
</dbReference>
<feature type="DNA-binding region" description="OmpR/PhoB-type" evidence="8">
    <location>
        <begin position="140"/>
        <end position="239"/>
    </location>
</feature>
<evidence type="ECO:0000256" key="7">
    <source>
        <dbReference type="PROSITE-ProRule" id="PRU00169"/>
    </source>
</evidence>
<protein>
    <submittedName>
        <fullName evidence="11">Alkaline phosphatase synthesis two-component response regulator</fullName>
    </submittedName>
</protein>
<evidence type="ECO:0000256" key="8">
    <source>
        <dbReference type="PROSITE-ProRule" id="PRU01091"/>
    </source>
</evidence>
<dbReference type="SMART" id="SM00448">
    <property type="entry name" value="REC"/>
    <property type="match status" value="1"/>
</dbReference>
<dbReference type="EMBL" id="AZEH01000039">
    <property type="protein sequence ID" value="KRL04838.1"/>
    <property type="molecule type" value="Genomic_DNA"/>
</dbReference>
<dbReference type="SMART" id="SM00862">
    <property type="entry name" value="Trans_reg_C"/>
    <property type="match status" value="1"/>
</dbReference>
<dbReference type="InterPro" id="IPR001789">
    <property type="entry name" value="Sig_transdc_resp-reg_receiver"/>
</dbReference>
<dbReference type="FunFam" id="1.10.10.10:FF:000018">
    <property type="entry name" value="DNA-binding response regulator ResD"/>
    <property type="match status" value="1"/>
</dbReference>
<dbReference type="AlphaFoldDB" id="A0A0R1M9V8"/>
<keyword evidence="2" id="KW-0902">Two-component regulatory system</keyword>
<feature type="domain" description="OmpR/PhoB-type" evidence="10">
    <location>
        <begin position="140"/>
        <end position="239"/>
    </location>
</feature>
<name>A0A0R1M9V8_9LACO</name>
<dbReference type="GO" id="GO:0006355">
    <property type="term" value="P:regulation of DNA-templated transcription"/>
    <property type="evidence" value="ECO:0007669"/>
    <property type="project" value="InterPro"/>
</dbReference>
<evidence type="ECO:0000259" key="10">
    <source>
        <dbReference type="PROSITE" id="PS51755"/>
    </source>
</evidence>
<accession>A0A0R1M9V8</accession>
<evidence type="ECO:0000313" key="11">
    <source>
        <dbReference type="EMBL" id="KRL04838.1"/>
    </source>
</evidence>
<evidence type="ECO:0000256" key="4">
    <source>
        <dbReference type="ARBA" id="ARBA00023125"/>
    </source>
</evidence>
<feature type="modified residue" description="4-aspartylphosphate" evidence="7">
    <location>
        <position position="52"/>
    </location>
</feature>
<dbReference type="GO" id="GO:0000976">
    <property type="term" value="F:transcription cis-regulatory region binding"/>
    <property type="evidence" value="ECO:0007669"/>
    <property type="project" value="TreeGrafter"/>
</dbReference>
<evidence type="ECO:0000313" key="12">
    <source>
        <dbReference type="Proteomes" id="UP000051686"/>
    </source>
</evidence>
<sequence>MKKILVVDDEVAIVTLLKYNLEQAGYEVATALDGQTALEMAQSDGFDFILLDLMLPRMDGLEVTKHLRQEKIKTPIMILTAKGEEYDKVIGLELGADDYMTKPFSPREVIARIKAIARRTDSNIKVEEEGKDKFSGEDRTEYFEFPDFSVDLINYTITKDGQKIKLTPKEFELLTYFIRRQHRVLSRDKLLNGVWGFDYVGQTRMVDMHVSHLREKIEKDPKNPHYIETVRGFGYRFEGEKNQNN</sequence>
<reference evidence="11 12" key="1">
    <citation type="journal article" date="2015" name="Genome Announc.">
        <title>Expanding the biotechnology potential of lactobacilli through comparative genomics of 213 strains and associated genera.</title>
        <authorList>
            <person name="Sun Z."/>
            <person name="Harris H.M."/>
            <person name="McCann A."/>
            <person name="Guo C."/>
            <person name="Argimon S."/>
            <person name="Zhang W."/>
            <person name="Yang X."/>
            <person name="Jeffery I.B."/>
            <person name="Cooney J.C."/>
            <person name="Kagawa T.F."/>
            <person name="Liu W."/>
            <person name="Song Y."/>
            <person name="Salvetti E."/>
            <person name="Wrobel A."/>
            <person name="Rasinkangas P."/>
            <person name="Parkhill J."/>
            <person name="Rea M.C."/>
            <person name="O'Sullivan O."/>
            <person name="Ritari J."/>
            <person name="Douillard F.P."/>
            <person name="Paul Ross R."/>
            <person name="Yang R."/>
            <person name="Briner A.E."/>
            <person name="Felis G.E."/>
            <person name="de Vos W.M."/>
            <person name="Barrangou R."/>
            <person name="Klaenhammer T.R."/>
            <person name="Caufield P.W."/>
            <person name="Cui Y."/>
            <person name="Zhang H."/>
            <person name="O'Toole P.W."/>
        </authorList>
    </citation>
    <scope>NUCLEOTIDE SEQUENCE [LARGE SCALE GENOMIC DNA]</scope>
    <source>
        <strain evidence="11 12">DSM 19972</strain>
    </source>
</reference>
<dbReference type="InterPro" id="IPR036388">
    <property type="entry name" value="WH-like_DNA-bd_sf"/>
</dbReference>
<dbReference type="Pfam" id="PF00072">
    <property type="entry name" value="Response_reg"/>
    <property type="match status" value="1"/>
</dbReference>
<evidence type="ECO:0000256" key="1">
    <source>
        <dbReference type="ARBA" id="ARBA00022553"/>
    </source>
</evidence>
<dbReference type="GO" id="GO:0032993">
    <property type="term" value="C:protein-DNA complex"/>
    <property type="evidence" value="ECO:0007669"/>
    <property type="project" value="TreeGrafter"/>
</dbReference>
<keyword evidence="4 8" id="KW-0238">DNA-binding</keyword>
<dbReference type="InterPro" id="IPR011006">
    <property type="entry name" value="CheY-like_superfamily"/>
</dbReference>
<evidence type="ECO:0000256" key="3">
    <source>
        <dbReference type="ARBA" id="ARBA00023015"/>
    </source>
</evidence>
<dbReference type="InterPro" id="IPR001867">
    <property type="entry name" value="OmpR/PhoB-type_DNA-bd"/>
</dbReference>
<keyword evidence="1 7" id="KW-0597">Phosphoprotein</keyword>
<dbReference type="PROSITE" id="PS51755">
    <property type="entry name" value="OMPR_PHOB"/>
    <property type="match status" value="1"/>
</dbReference>
<keyword evidence="5" id="KW-0010">Activator</keyword>
<evidence type="ECO:0000256" key="2">
    <source>
        <dbReference type="ARBA" id="ARBA00023012"/>
    </source>
</evidence>
<dbReference type="FunFam" id="3.40.50.2300:FF:000001">
    <property type="entry name" value="DNA-binding response regulator PhoB"/>
    <property type="match status" value="1"/>
</dbReference>
<dbReference type="Proteomes" id="UP000051686">
    <property type="component" value="Unassembled WGS sequence"/>
</dbReference>
<dbReference type="CDD" id="cd00383">
    <property type="entry name" value="trans_reg_C"/>
    <property type="match status" value="1"/>
</dbReference>
<dbReference type="OrthoDB" id="9790442at2"/>
<evidence type="ECO:0000259" key="9">
    <source>
        <dbReference type="PROSITE" id="PS50110"/>
    </source>
</evidence>
<organism evidence="11 12">
    <name type="scientific">Liquorilactobacillus oeni DSM 19972</name>
    <dbReference type="NCBI Taxonomy" id="1423777"/>
    <lineage>
        <taxon>Bacteria</taxon>
        <taxon>Bacillati</taxon>
        <taxon>Bacillota</taxon>
        <taxon>Bacilli</taxon>
        <taxon>Lactobacillales</taxon>
        <taxon>Lactobacillaceae</taxon>
        <taxon>Liquorilactobacillus</taxon>
    </lineage>
</organism>
<dbReference type="InterPro" id="IPR039420">
    <property type="entry name" value="WalR-like"/>
</dbReference>
<dbReference type="Gene3D" id="1.10.10.10">
    <property type="entry name" value="Winged helix-like DNA-binding domain superfamily/Winged helix DNA-binding domain"/>
    <property type="match status" value="1"/>
</dbReference>
<dbReference type="PATRIC" id="fig|1423777.3.peg.2033"/>
<keyword evidence="6" id="KW-0804">Transcription</keyword>